<dbReference type="PANTHER" id="PTHR48051">
    <property type="match status" value="1"/>
</dbReference>
<feature type="compositionally biased region" description="Basic and acidic residues" evidence="3">
    <location>
        <begin position="403"/>
        <end position="414"/>
    </location>
</feature>
<dbReference type="InterPro" id="IPR050216">
    <property type="entry name" value="LRR_domain-containing"/>
</dbReference>
<name>F0XNQ5_GROCL</name>
<evidence type="ECO:0000313" key="5">
    <source>
        <dbReference type="Proteomes" id="UP000007796"/>
    </source>
</evidence>
<feature type="compositionally biased region" description="Low complexity" evidence="3">
    <location>
        <begin position="20"/>
        <end position="41"/>
    </location>
</feature>
<dbReference type="STRING" id="655863.F0XNQ5"/>
<reference evidence="4 5" key="1">
    <citation type="journal article" date="2011" name="Proc. Natl. Acad. Sci. U.S.A.">
        <title>Genome and transcriptome analyses of the mountain pine beetle-fungal symbiont Grosmannia clavigera, a lodgepole pine pathogen.</title>
        <authorList>
            <person name="DiGuistini S."/>
            <person name="Wang Y."/>
            <person name="Liao N.Y."/>
            <person name="Taylor G."/>
            <person name="Tanguay P."/>
            <person name="Feau N."/>
            <person name="Henrissat B."/>
            <person name="Chan S.K."/>
            <person name="Hesse-Orce U."/>
            <person name="Alamouti S.M."/>
            <person name="Tsui C.K.M."/>
            <person name="Docking R.T."/>
            <person name="Levasseur A."/>
            <person name="Haridas S."/>
            <person name="Robertson G."/>
            <person name="Birol I."/>
            <person name="Holt R.A."/>
            <person name="Marra M.A."/>
            <person name="Hamelin R.C."/>
            <person name="Hirst M."/>
            <person name="Jones S.J.M."/>
            <person name="Bohlmann J."/>
            <person name="Breuil C."/>
        </authorList>
    </citation>
    <scope>NUCLEOTIDE SEQUENCE [LARGE SCALE GENOMIC DNA]</scope>
    <source>
        <strain evidence="5">kw1407 / UAMH 11150</strain>
    </source>
</reference>
<dbReference type="InterPro" id="IPR003591">
    <property type="entry name" value="Leu-rich_rpt_typical-subtyp"/>
</dbReference>
<gene>
    <name evidence="4" type="ORF">CMQ_7604</name>
</gene>
<feature type="compositionally biased region" description="Polar residues" evidence="3">
    <location>
        <begin position="119"/>
        <end position="128"/>
    </location>
</feature>
<dbReference type="GeneID" id="25981167"/>
<dbReference type="InterPro" id="IPR032675">
    <property type="entry name" value="LRR_dom_sf"/>
</dbReference>
<evidence type="ECO:0000256" key="2">
    <source>
        <dbReference type="ARBA" id="ARBA00022737"/>
    </source>
</evidence>
<sequence>MDDRRQSLKPSGLPRPSRLPVASTPSSISTSHSAPSFSATTNRALPLRHTPSRGSLSGDALGGQLRNPKLRAVPSRDRLSPQLSSGSPANSGLQHPSPRTRAVSGQYVKGARTPPGPSAPNSRPTTGDTAKKLLPRPLTRRASSQQLANTPSPPTSHSVSPVDDLFLDTVSEQSVGDAGDSLHPRRLRPRPSLTERTMETLSQIPNSPAVKGKSFGFYDDAGRLAQRRRGSSAGSTSRPGSSFQSDGSSSRPQSRPGSSLRQDDTSTPNPYTAVNAFRSATSSFVPIDELSNPSRIASPRTLRAPPSRTSLNAAFRAAPRKQTDLTSPPSDFRAISPEKSPVASPVPGRFGSKTIAARPLISRPSISRLYRKPSMSSLESSVASPAPVKKSVIPPRASSTSREGAKPSRSRDSDSADSAQAAADNSRKSSAALREQIAKAKAARRAAAQPVIEESPVSTAASDPTATTVSTSATSLSEAGEAPVIPTDSTFDFGLSTDPFGQGRTKQAHTKVIQARVDAARTSGRLNIAAMGLREIPKEVMDMYKSNSGGSWAENVDLTRFVAADNEIEMIEDSVFPDVDVQELADNEEGYFNIFGGLETLDLHGNMLICLPMGLRRLQMLTSLNLSQNRITNNAFEVISQITSLRDLKLGGNLFYGPLDPCFAKLENLESADLHGNNISVLPVTVGNMAKLRILNISENNFESLVFEPLSKLPLTELIVRKNKLSGVLIEDAVSSLPHLQVLDVSSNQITHIVSGSRTDSLEMPKLHNLCVSMNRLQVLPDVSKWSSLVTLAADENNISSVPSGFETLPSLRHADFSSNDIRVIPSEIGRMESLAQLRLGGNPLRDKKFCTATTDEIKSVLAGRLEPEPEADGKQMAGKGLDLTADELQDELRDAVTELSVKTSSQSRRRSSNVGPGMDDNMSEGRSEDVFATPPTSAPHTPARSRSHTISNQLWPVKVGGILDRSETGSAALNPLVASRVAQEHQVREMHLQRNMFTALPDSLSFFAETLAVLSLARNALSGESYLGDGGASEGLDLPVLRELNLSSNHITGLMPLVRQLRAPSLRKLDVSVNRVAMLPAGGQLRAAFPELSVLLASDNRLSELDPESIRGLRIVDVTNNDIEHLNPRLGLLGGVGGLERLDVLGNRFRVPRFNVLERGTEATLRWLRGRVPVAEMGIWREANRSSTTGGGGGGSSGSVVEVVDDEVD</sequence>
<feature type="compositionally biased region" description="Polar residues" evidence="3">
    <location>
        <begin position="265"/>
        <end position="284"/>
    </location>
</feature>
<dbReference type="InterPro" id="IPR001611">
    <property type="entry name" value="Leu-rich_rpt"/>
</dbReference>
<feature type="region of interest" description="Disordered" evidence="3">
    <location>
        <begin position="1"/>
        <end position="490"/>
    </location>
</feature>
<feature type="compositionally biased region" description="Low complexity" evidence="3">
    <location>
        <begin position="231"/>
        <end position="260"/>
    </location>
</feature>
<evidence type="ECO:0000256" key="3">
    <source>
        <dbReference type="SAM" id="MobiDB-lite"/>
    </source>
</evidence>
<keyword evidence="2" id="KW-0677">Repeat</keyword>
<feature type="compositionally biased region" description="Low complexity" evidence="3">
    <location>
        <begin position="933"/>
        <end position="943"/>
    </location>
</feature>
<evidence type="ECO:0000313" key="4">
    <source>
        <dbReference type="EMBL" id="EFX00602.1"/>
    </source>
</evidence>
<dbReference type="Pfam" id="PF13516">
    <property type="entry name" value="LRR_6"/>
    <property type="match status" value="3"/>
</dbReference>
<dbReference type="SMART" id="SM00369">
    <property type="entry name" value="LRR_TYP"/>
    <property type="match status" value="10"/>
</dbReference>
<dbReference type="RefSeq" id="XP_014170084.1">
    <property type="nucleotide sequence ID" value="XM_014314609.1"/>
</dbReference>
<dbReference type="Proteomes" id="UP000007796">
    <property type="component" value="Unassembled WGS sequence"/>
</dbReference>
<dbReference type="Gene3D" id="3.80.10.10">
    <property type="entry name" value="Ribonuclease Inhibitor"/>
    <property type="match status" value="3"/>
</dbReference>
<feature type="region of interest" description="Disordered" evidence="3">
    <location>
        <begin position="1184"/>
        <end position="1210"/>
    </location>
</feature>
<dbReference type="OrthoDB" id="676979at2759"/>
<dbReference type="HOGENOM" id="CLU_007408_0_0_1"/>
<protein>
    <submittedName>
        <fullName evidence="4">Conserved leucine-rich repeat protein</fullName>
    </submittedName>
</protein>
<keyword evidence="5" id="KW-1185">Reference proteome</keyword>
<dbReference type="GO" id="GO:0005737">
    <property type="term" value="C:cytoplasm"/>
    <property type="evidence" value="ECO:0007669"/>
    <property type="project" value="TreeGrafter"/>
</dbReference>
<feature type="compositionally biased region" description="Polar residues" evidence="3">
    <location>
        <begin position="81"/>
        <end position="94"/>
    </location>
</feature>
<evidence type="ECO:0000256" key="1">
    <source>
        <dbReference type="ARBA" id="ARBA00022614"/>
    </source>
</evidence>
<dbReference type="AlphaFoldDB" id="F0XNQ5"/>
<dbReference type="InParanoid" id="F0XNQ5"/>
<dbReference type="PANTHER" id="PTHR48051:SF27">
    <property type="entry name" value="LEUCINE-RICH REPEAT-CONTAINING PROTEIN 40"/>
    <property type="match status" value="1"/>
</dbReference>
<dbReference type="SUPFAM" id="SSF52058">
    <property type="entry name" value="L domain-like"/>
    <property type="match status" value="2"/>
</dbReference>
<organism evidence="5">
    <name type="scientific">Grosmannia clavigera (strain kw1407 / UAMH 11150)</name>
    <name type="common">Blue stain fungus</name>
    <name type="synonym">Graphiocladiella clavigera</name>
    <dbReference type="NCBI Taxonomy" id="655863"/>
    <lineage>
        <taxon>Eukaryota</taxon>
        <taxon>Fungi</taxon>
        <taxon>Dikarya</taxon>
        <taxon>Ascomycota</taxon>
        <taxon>Pezizomycotina</taxon>
        <taxon>Sordariomycetes</taxon>
        <taxon>Sordariomycetidae</taxon>
        <taxon>Ophiostomatales</taxon>
        <taxon>Ophiostomataceae</taxon>
        <taxon>Leptographium</taxon>
    </lineage>
</organism>
<feature type="compositionally biased region" description="Low complexity" evidence="3">
    <location>
        <begin position="455"/>
        <end position="475"/>
    </location>
</feature>
<dbReference type="EMBL" id="GL629801">
    <property type="protein sequence ID" value="EFX00602.1"/>
    <property type="molecule type" value="Genomic_DNA"/>
</dbReference>
<proteinExistence type="predicted"/>
<feature type="region of interest" description="Disordered" evidence="3">
    <location>
        <begin position="897"/>
        <end position="950"/>
    </location>
</feature>
<dbReference type="PROSITE" id="PS51450">
    <property type="entry name" value="LRR"/>
    <property type="match status" value="2"/>
</dbReference>
<keyword evidence="1" id="KW-0433">Leucine-rich repeat</keyword>
<accession>F0XNQ5</accession>
<dbReference type="eggNOG" id="KOG0472">
    <property type="taxonomic scope" value="Eukaryota"/>
</dbReference>
<feature type="compositionally biased region" description="Polar residues" evidence="3">
    <location>
        <begin position="374"/>
        <end position="383"/>
    </location>
</feature>